<proteinExistence type="predicted"/>
<sequence length="77" mass="8636">MKNRATTHDTPNNTNLEHPNEHTHQHTNEHPHDHLGNTRPTKKARLYGPTAMQTRSCTAPHDSATTDSATTPRKASY</sequence>
<gene>
    <name evidence="2" type="ORF">PSSU_1232</name>
</gene>
<evidence type="ECO:0000313" key="3">
    <source>
        <dbReference type="Proteomes" id="UP000216454"/>
    </source>
</evidence>
<evidence type="ECO:0000256" key="1">
    <source>
        <dbReference type="SAM" id="MobiDB-lite"/>
    </source>
</evidence>
<dbReference type="EMBL" id="MWWQ01000013">
    <property type="protein sequence ID" value="OZG50520.1"/>
    <property type="molecule type" value="Genomic_DNA"/>
</dbReference>
<feature type="compositionally biased region" description="Polar residues" evidence="1">
    <location>
        <begin position="51"/>
        <end position="77"/>
    </location>
</feature>
<name>A0A261EUH9_9BIFI</name>
<feature type="compositionally biased region" description="Basic and acidic residues" evidence="1">
    <location>
        <begin position="18"/>
        <end position="36"/>
    </location>
</feature>
<accession>A0A261EUH9</accession>
<evidence type="ECO:0000313" key="2">
    <source>
        <dbReference type="EMBL" id="OZG50520.1"/>
    </source>
</evidence>
<keyword evidence="3" id="KW-1185">Reference proteome</keyword>
<dbReference type="Proteomes" id="UP000216454">
    <property type="component" value="Unassembled WGS sequence"/>
</dbReference>
<feature type="region of interest" description="Disordered" evidence="1">
    <location>
        <begin position="1"/>
        <end position="77"/>
    </location>
</feature>
<feature type="compositionally biased region" description="Polar residues" evidence="1">
    <location>
        <begin position="8"/>
        <end position="17"/>
    </location>
</feature>
<protein>
    <submittedName>
        <fullName evidence="2">Uncharacterized protein</fullName>
    </submittedName>
</protein>
<reference evidence="2 3" key="1">
    <citation type="journal article" date="2017" name="BMC Genomics">
        <title>Comparative genomic and phylogenomic analyses of the Bifidobacteriaceae family.</title>
        <authorList>
            <person name="Lugli G.A."/>
            <person name="Milani C."/>
            <person name="Turroni F."/>
            <person name="Duranti S."/>
            <person name="Mancabelli L."/>
            <person name="Mangifesta M."/>
            <person name="Ferrario C."/>
            <person name="Modesto M."/>
            <person name="Mattarelli P."/>
            <person name="Jiri K."/>
            <person name="van Sinderen D."/>
            <person name="Ventura M."/>
        </authorList>
    </citation>
    <scope>NUCLEOTIDE SEQUENCE [LARGE SCALE GENOMIC DNA]</scope>
    <source>
        <strain evidence="2 3">DSM 24744</strain>
    </source>
</reference>
<comment type="caution">
    <text evidence="2">The sequence shown here is derived from an EMBL/GenBank/DDBJ whole genome shotgun (WGS) entry which is preliminary data.</text>
</comment>
<organism evidence="2 3">
    <name type="scientific">Pseudoscardovia suis</name>
    <dbReference type="NCBI Taxonomy" id="987063"/>
    <lineage>
        <taxon>Bacteria</taxon>
        <taxon>Bacillati</taxon>
        <taxon>Actinomycetota</taxon>
        <taxon>Actinomycetes</taxon>
        <taxon>Bifidobacteriales</taxon>
        <taxon>Bifidobacteriaceae</taxon>
        <taxon>Pseudoscardovia</taxon>
    </lineage>
</organism>
<dbReference type="AlphaFoldDB" id="A0A261EUH9"/>